<name>A0A8H5FCQ0_9AGAR</name>
<dbReference type="EMBL" id="JAACJK010000111">
    <property type="protein sequence ID" value="KAF5332215.1"/>
    <property type="molecule type" value="Genomic_DNA"/>
</dbReference>
<accession>A0A8H5FCQ0</accession>
<sequence>MSIPVSEILEPAVSREEAPLPSIGDLILRIEDVTQTVPARLTRIYAPIFAKIVDLNDPQSSEDGDMPVDHPPFPDVAIVITYCTLSEFHCFMKVLCGPKGATISLAKEEWISVFKLATLWDAHWIQGEAAREIARLGGLGSPLEIALLGKKHNVAYWYIEGLCALSNVGDSTPLDQIGEALGWETAARIASAGLATSEAQRAVVKDVALSVPNTTLACGCNKSNSLDYSIQPWRPPPGTGPKGMQVAGGVVSARRVATADWKCRSESCGFSCSRSNNLRFATRDDTFLQVDRAAIVHRCRVNNTNIIKQIFADELEDMF</sequence>
<reference evidence="1 2" key="1">
    <citation type="journal article" date="2020" name="ISME J.">
        <title>Uncovering the hidden diversity of litter-decomposition mechanisms in mushroom-forming fungi.</title>
        <authorList>
            <person name="Floudas D."/>
            <person name="Bentzer J."/>
            <person name="Ahren D."/>
            <person name="Johansson T."/>
            <person name="Persson P."/>
            <person name="Tunlid A."/>
        </authorList>
    </citation>
    <scope>NUCLEOTIDE SEQUENCE [LARGE SCALE GENOMIC DNA]</scope>
    <source>
        <strain evidence="1 2">CBS 175.51</strain>
    </source>
</reference>
<organism evidence="1 2">
    <name type="scientific">Ephemerocybe angulata</name>
    <dbReference type="NCBI Taxonomy" id="980116"/>
    <lineage>
        <taxon>Eukaryota</taxon>
        <taxon>Fungi</taxon>
        <taxon>Dikarya</taxon>
        <taxon>Basidiomycota</taxon>
        <taxon>Agaricomycotina</taxon>
        <taxon>Agaricomycetes</taxon>
        <taxon>Agaricomycetidae</taxon>
        <taxon>Agaricales</taxon>
        <taxon>Agaricineae</taxon>
        <taxon>Psathyrellaceae</taxon>
        <taxon>Ephemerocybe</taxon>
    </lineage>
</organism>
<dbReference type="AlphaFoldDB" id="A0A8H5FCQ0"/>
<keyword evidence="2" id="KW-1185">Reference proteome</keyword>
<protein>
    <recommendedName>
        <fullName evidence="3">BTB domain-containing protein</fullName>
    </recommendedName>
</protein>
<evidence type="ECO:0000313" key="2">
    <source>
        <dbReference type="Proteomes" id="UP000541558"/>
    </source>
</evidence>
<comment type="caution">
    <text evidence="1">The sequence shown here is derived from an EMBL/GenBank/DDBJ whole genome shotgun (WGS) entry which is preliminary data.</text>
</comment>
<dbReference type="OrthoDB" id="2992298at2759"/>
<gene>
    <name evidence="1" type="ORF">D9611_008017</name>
</gene>
<dbReference type="Proteomes" id="UP000541558">
    <property type="component" value="Unassembled WGS sequence"/>
</dbReference>
<evidence type="ECO:0000313" key="1">
    <source>
        <dbReference type="EMBL" id="KAF5332215.1"/>
    </source>
</evidence>
<evidence type="ECO:0008006" key="3">
    <source>
        <dbReference type="Google" id="ProtNLM"/>
    </source>
</evidence>
<proteinExistence type="predicted"/>